<dbReference type="Pfam" id="PF13354">
    <property type="entry name" value="Beta-lactamase2"/>
    <property type="match status" value="1"/>
</dbReference>
<reference evidence="5 6" key="1">
    <citation type="submission" date="2018-06" db="EMBL/GenBank/DDBJ databases">
        <title>Genomic Encyclopedia of Archaeal and Bacterial Type Strains, Phase II (KMG-II): from individual species to whole genera.</title>
        <authorList>
            <person name="Goeker M."/>
        </authorList>
    </citation>
    <scope>NUCLEOTIDE SEQUENCE [LARGE SCALE GENOMIC DNA]</scope>
    <source>
        <strain evidence="5 6">DSM 27372</strain>
    </source>
</reference>
<evidence type="ECO:0000256" key="3">
    <source>
        <dbReference type="ARBA" id="ARBA00012865"/>
    </source>
</evidence>
<name>A0A318UKM8_9SPHI</name>
<feature type="domain" description="Beta-lactamase class A catalytic" evidence="4">
    <location>
        <begin position="63"/>
        <end position="278"/>
    </location>
</feature>
<dbReference type="InterPro" id="IPR000871">
    <property type="entry name" value="Beta-lactam_class-A"/>
</dbReference>
<dbReference type="SUPFAM" id="SSF56601">
    <property type="entry name" value="beta-lactamase/transpeptidase-like"/>
    <property type="match status" value="1"/>
</dbReference>
<dbReference type="EMBL" id="QKLU01000011">
    <property type="protein sequence ID" value="PYF68908.1"/>
    <property type="molecule type" value="Genomic_DNA"/>
</dbReference>
<dbReference type="PANTHER" id="PTHR35333">
    <property type="entry name" value="BETA-LACTAMASE"/>
    <property type="match status" value="1"/>
</dbReference>
<protein>
    <recommendedName>
        <fullName evidence="3">beta-lactamase</fullName>
        <ecNumber evidence="3">3.5.2.6</ecNumber>
    </recommendedName>
</protein>
<sequence>MIKKKPLHAGAFFMLNFKKMKRSVLLLVLGICSTGLFAQKEKTDLKLSGMLTELTRGFQGQVGIYVKNLKTGKSAGFNADSIFPTASMVKVPITSGVFNKIVHKELDYRSTLIYKDSLLYAGEDILGSFKNNEKIALSKVLMLMITTSDNTASLWCQSLAGGGTAINKLMEENGLQFTRVNSRTPGREANRKQYGWGQTTPREMATLLSLIRQGKLISPAASERIYRNLIRIYFDQVALSEIPPYIQVASKSGAVDEARSEVALVNAPHGDYVFCITTKNQKDTSWNSSNEGWALIRKLSSMLWNYFEPGSKWQPPAGMEQFNLNQP</sequence>
<dbReference type="InterPro" id="IPR012338">
    <property type="entry name" value="Beta-lactam/transpept-like"/>
</dbReference>
<keyword evidence="6" id="KW-1185">Reference proteome</keyword>
<dbReference type="GO" id="GO:0030655">
    <property type="term" value="P:beta-lactam antibiotic catabolic process"/>
    <property type="evidence" value="ECO:0007669"/>
    <property type="project" value="InterPro"/>
</dbReference>
<dbReference type="EC" id="3.5.2.6" evidence="3"/>
<organism evidence="5 6">
    <name type="scientific">Pedobacter nutrimenti</name>
    <dbReference type="NCBI Taxonomy" id="1241337"/>
    <lineage>
        <taxon>Bacteria</taxon>
        <taxon>Pseudomonadati</taxon>
        <taxon>Bacteroidota</taxon>
        <taxon>Sphingobacteriia</taxon>
        <taxon>Sphingobacteriales</taxon>
        <taxon>Sphingobacteriaceae</taxon>
        <taxon>Pedobacter</taxon>
    </lineage>
</organism>
<dbReference type="AlphaFoldDB" id="A0A318UKM8"/>
<dbReference type="Proteomes" id="UP000248198">
    <property type="component" value="Unassembled WGS sequence"/>
</dbReference>
<comment type="catalytic activity">
    <reaction evidence="1">
        <text>a beta-lactam + H2O = a substituted beta-amino acid</text>
        <dbReference type="Rhea" id="RHEA:20401"/>
        <dbReference type="ChEBI" id="CHEBI:15377"/>
        <dbReference type="ChEBI" id="CHEBI:35627"/>
        <dbReference type="ChEBI" id="CHEBI:140347"/>
        <dbReference type="EC" id="3.5.2.6"/>
    </reaction>
</comment>
<evidence type="ECO:0000259" key="4">
    <source>
        <dbReference type="Pfam" id="PF13354"/>
    </source>
</evidence>
<comment type="caution">
    <text evidence="5">The sequence shown here is derived from an EMBL/GenBank/DDBJ whole genome shotgun (WGS) entry which is preliminary data.</text>
</comment>
<evidence type="ECO:0000313" key="6">
    <source>
        <dbReference type="Proteomes" id="UP000248198"/>
    </source>
</evidence>
<evidence type="ECO:0000313" key="5">
    <source>
        <dbReference type="EMBL" id="PYF68908.1"/>
    </source>
</evidence>
<proteinExistence type="inferred from homology"/>
<accession>A0A318UKM8</accession>
<gene>
    <name evidence="5" type="ORF">B0O44_11186</name>
</gene>
<dbReference type="Gene3D" id="3.40.710.10">
    <property type="entry name" value="DD-peptidase/beta-lactamase superfamily"/>
    <property type="match status" value="1"/>
</dbReference>
<comment type="similarity">
    <text evidence="2">Belongs to the class-A beta-lactamase family.</text>
</comment>
<evidence type="ECO:0000256" key="1">
    <source>
        <dbReference type="ARBA" id="ARBA00001526"/>
    </source>
</evidence>
<dbReference type="GO" id="GO:0008800">
    <property type="term" value="F:beta-lactamase activity"/>
    <property type="evidence" value="ECO:0007669"/>
    <property type="project" value="UniProtKB-EC"/>
</dbReference>
<dbReference type="InterPro" id="IPR045155">
    <property type="entry name" value="Beta-lactam_cat"/>
</dbReference>
<dbReference type="PANTHER" id="PTHR35333:SF3">
    <property type="entry name" value="BETA-LACTAMASE-TYPE TRANSPEPTIDASE FOLD CONTAINING PROTEIN"/>
    <property type="match status" value="1"/>
</dbReference>
<evidence type="ECO:0000256" key="2">
    <source>
        <dbReference type="ARBA" id="ARBA00009009"/>
    </source>
</evidence>
<dbReference type="GO" id="GO:0046677">
    <property type="term" value="P:response to antibiotic"/>
    <property type="evidence" value="ECO:0007669"/>
    <property type="project" value="InterPro"/>
</dbReference>